<accession>Q0W180</accession>
<protein>
    <submittedName>
        <fullName evidence="7">4Fe-4S ferredoxin-domain protein (NADPH-dependent FMN reductase family)</fullName>
    </submittedName>
</protein>
<evidence type="ECO:0000313" key="8">
    <source>
        <dbReference type="Proteomes" id="UP000000663"/>
    </source>
</evidence>
<proteinExistence type="inferred from homology"/>
<dbReference type="InterPro" id="IPR051796">
    <property type="entry name" value="ISF_SsuE-like"/>
</dbReference>
<evidence type="ECO:0000256" key="4">
    <source>
        <dbReference type="ARBA" id="ARBA00022643"/>
    </source>
</evidence>
<dbReference type="InterPro" id="IPR029039">
    <property type="entry name" value="Flavoprotein-like_sf"/>
</dbReference>
<keyword evidence="3" id="KW-0285">Flavoprotein</keyword>
<dbReference type="GeneID" id="5145169"/>
<dbReference type="Proteomes" id="UP000000663">
    <property type="component" value="Chromosome"/>
</dbReference>
<gene>
    <name evidence="7" type="ORF">RRC90</name>
</gene>
<reference evidence="7 8" key="1">
    <citation type="journal article" date="2006" name="Science">
        <title>Genome of rice cluster I archaea -- the key methane producers in the rice rhizosphere.</title>
        <authorList>
            <person name="Erkel C."/>
            <person name="Kube M."/>
            <person name="Reinhardt R."/>
            <person name="Liesack W."/>
        </authorList>
    </citation>
    <scope>NUCLEOTIDE SEQUENCE [LARGE SCALE GENOMIC DNA]</scope>
    <source>
        <strain evidence="8">DSM 22066 / NBRC 105507 / MRE50</strain>
    </source>
</reference>
<dbReference type="STRING" id="351160.RRC90"/>
<evidence type="ECO:0000259" key="6">
    <source>
        <dbReference type="Pfam" id="PF03358"/>
    </source>
</evidence>
<evidence type="ECO:0000256" key="1">
    <source>
        <dbReference type="ARBA" id="ARBA00001917"/>
    </source>
</evidence>
<feature type="domain" description="NADPH-dependent FMN reductase-like" evidence="6">
    <location>
        <begin position="2"/>
        <end position="156"/>
    </location>
</feature>
<dbReference type="RefSeq" id="WP_012034728.1">
    <property type="nucleotide sequence ID" value="NC_009464.1"/>
</dbReference>
<dbReference type="KEGG" id="rci:RRC90"/>
<dbReference type="eggNOG" id="arCOG02573">
    <property type="taxonomic scope" value="Archaea"/>
</dbReference>
<keyword evidence="8" id="KW-1185">Reference proteome</keyword>
<evidence type="ECO:0000313" key="7">
    <source>
        <dbReference type="EMBL" id="CAJ37863.1"/>
    </source>
</evidence>
<comment type="cofactor">
    <cofactor evidence="2">
        <name>[4Fe-4S] cluster</name>
        <dbReference type="ChEBI" id="CHEBI:49883"/>
    </cofactor>
</comment>
<name>Q0W180_METAR</name>
<organism evidence="7 8">
    <name type="scientific">Methanocella arvoryzae (strain DSM 22066 / NBRC 105507 / MRE50)</name>
    <dbReference type="NCBI Taxonomy" id="351160"/>
    <lineage>
        <taxon>Archaea</taxon>
        <taxon>Methanobacteriati</taxon>
        <taxon>Methanobacteriota</taxon>
        <taxon>Stenosarchaea group</taxon>
        <taxon>Methanomicrobia</taxon>
        <taxon>Methanocellales</taxon>
        <taxon>Methanocellaceae</taxon>
        <taxon>Methanocella</taxon>
    </lineage>
</organism>
<evidence type="ECO:0000256" key="3">
    <source>
        <dbReference type="ARBA" id="ARBA00022630"/>
    </source>
</evidence>
<sequence length="190" mass="21009">MVKVIGICGSPRMRGNTEYLINEALETLKAEGIEVELIRLAEKTVAPCEACEACNALMDCQISDDFQEIFAKMEEADGIIVGSPVYFGSATPQMMALLDRAGYVALKKNRSLERKVGASIAVARRAGANFTFAQLNYFFFINGMIVPGSTYWNVGYGRALEEVKNDEEGLRTVRNLAVNMAWLLKKIHSQ</sequence>
<evidence type="ECO:0000256" key="5">
    <source>
        <dbReference type="ARBA" id="ARBA00038292"/>
    </source>
</evidence>
<dbReference type="SUPFAM" id="SSF52218">
    <property type="entry name" value="Flavoproteins"/>
    <property type="match status" value="1"/>
</dbReference>
<evidence type="ECO:0000256" key="2">
    <source>
        <dbReference type="ARBA" id="ARBA00001966"/>
    </source>
</evidence>
<dbReference type="EMBL" id="AM114193">
    <property type="protein sequence ID" value="CAJ37863.1"/>
    <property type="molecule type" value="Genomic_DNA"/>
</dbReference>
<dbReference type="GO" id="GO:0016491">
    <property type="term" value="F:oxidoreductase activity"/>
    <property type="evidence" value="ECO:0007669"/>
    <property type="project" value="InterPro"/>
</dbReference>
<dbReference type="OrthoDB" id="9059at2157"/>
<dbReference type="PANTHER" id="PTHR43278:SF4">
    <property type="entry name" value="NAD(P)H-DEPENDENT FMN-CONTAINING OXIDOREDUCTASE YWQN-RELATED"/>
    <property type="match status" value="1"/>
</dbReference>
<comment type="cofactor">
    <cofactor evidence="1">
        <name>FMN</name>
        <dbReference type="ChEBI" id="CHEBI:58210"/>
    </cofactor>
</comment>
<dbReference type="InterPro" id="IPR005025">
    <property type="entry name" value="FMN_Rdtase-like_dom"/>
</dbReference>
<dbReference type="Gene3D" id="3.40.50.360">
    <property type="match status" value="1"/>
</dbReference>
<dbReference type="AlphaFoldDB" id="Q0W180"/>
<dbReference type="Pfam" id="PF03358">
    <property type="entry name" value="FMN_red"/>
    <property type="match status" value="1"/>
</dbReference>
<comment type="similarity">
    <text evidence="5">Belongs to the SsuE family. Isf subfamily.</text>
</comment>
<dbReference type="PANTHER" id="PTHR43278">
    <property type="entry name" value="NAD(P)H-DEPENDENT FMN-CONTAINING OXIDOREDUCTASE YWQN-RELATED"/>
    <property type="match status" value="1"/>
</dbReference>
<keyword evidence="4" id="KW-0288">FMN</keyword>